<dbReference type="Pfam" id="PF04715">
    <property type="entry name" value="Anth_synt_I_N"/>
    <property type="match status" value="1"/>
</dbReference>
<dbReference type="OrthoDB" id="9803598at2"/>
<gene>
    <name evidence="3" type="ORF">SAMN05192532_11152</name>
</gene>
<dbReference type="InterPro" id="IPR005801">
    <property type="entry name" value="ADC_synthase"/>
</dbReference>
<reference evidence="3 4" key="1">
    <citation type="submission" date="2016-10" db="EMBL/GenBank/DDBJ databases">
        <authorList>
            <person name="de Groot N.N."/>
        </authorList>
    </citation>
    <scope>NUCLEOTIDE SEQUENCE [LARGE SCALE GENOMIC DNA]</scope>
    <source>
        <strain evidence="3 4">DSM 23995</strain>
    </source>
</reference>
<dbReference type="InterPro" id="IPR019999">
    <property type="entry name" value="Anth_synth_I-like"/>
</dbReference>
<dbReference type="AlphaFoldDB" id="A0A1I2FGH4"/>
<keyword evidence="4" id="KW-1185">Reference proteome</keyword>
<dbReference type="Pfam" id="PF00425">
    <property type="entry name" value="Chorismate_bind"/>
    <property type="match status" value="1"/>
</dbReference>
<dbReference type="STRING" id="930128.SAMN05192532_11152"/>
<dbReference type="PRINTS" id="PR00095">
    <property type="entry name" value="ANTSNTHASEI"/>
</dbReference>
<dbReference type="Proteomes" id="UP000199516">
    <property type="component" value="Unassembled WGS sequence"/>
</dbReference>
<dbReference type="PANTHER" id="PTHR11236:SF41">
    <property type="entry name" value="AMINODEOXYCHORISMATE SYNTHASE COMPONENT 1"/>
    <property type="match status" value="1"/>
</dbReference>
<evidence type="ECO:0000313" key="3">
    <source>
        <dbReference type="EMBL" id="SFF03837.1"/>
    </source>
</evidence>
<evidence type="ECO:0000313" key="4">
    <source>
        <dbReference type="Proteomes" id="UP000199516"/>
    </source>
</evidence>
<dbReference type="Gene3D" id="3.60.120.10">
    <property type="entry name" value="Anthranilate synthase"/>
    <property type="match status" value="1"/>
</dbReference>
<sequence>MKEDLASIPDRSGGSYKTFGRSVPFPENQFFSAYCGLSSDRTYHVLLESGNRGRYSIAAFHPFAVIRGKEKVLTIQTQKQTETRRGDPLEEMKKWLSPYEVERNPSFPDFQGGILGYISYDYHKHIEAIVPSTDDDLETDDIYFLAFQHVFVYDHEEKKLWVIGIHTTEEEADKQINHYITQWEHARKVSWDNHFENWHPPHPKLSSNRKLTFTKDSFKAAVFRIQDYIRAGDTFQVNISVREEQTVKTPPLHIYEKLREINPSPYMGYFHTPDLQIVNGSPELLIKKRGCDISTRPIAGTRPRGESEDEDREYERDMLLNEKERAEHAMLVDLERNDLGKVCEYGSVKVDDFMTVERYSHVMHIVSHITGKLSAKTDVYGMIKAAFPGGTITGAPKIRTMEIIEELETVRRGIYTGSIGWIGYNQDTELNIVIRTMVVKGSHAYVQAGAGIVIDSRPEAEFEESLKKAKALWKAKELSEREMKARVKERSALDSLR</sequence>
<evidence type="ECO:0000259" key="1">
    <source>
        <dbReference type="Pfam" id="PF00425"/>
    </source>
</evidence>
<dbReference type="SUPFAM" id="SSF56322">
    <property type="entry name" value="ADC synthase"/>
    <property type="match status" value="1"/>
</dbReference>
<evidence type="ECO:0000259" key="2">
    <source>
        <dbReference type="Pfam" id="PF04715"/>
    </source>
</evidence>
<dbReference type="GO" id="GO:0000162">
    <property type="term" value="P:L-tryptophan biosynthetic process"/>
    <property type="evidence" value="ECO:0007669"/>
    <property type="project" value="TreeGrafter"/>
</dbReference>
<dbReference type="PANTHER" id="PTHR11236">
    <property type="entry name" value="AMINOBENZOATE/ANTHRANILATE SYNTHASE"/>
    <property type="match status" value="1"/>
</dbReference>
<dbReference type="InterPro" id="IPR006805">
    <property type="entry name" value="Anth_synth_I_N"/>
</dbReference>
<dbReference type="EMBL" id="FONT01000011">
    <property type="protein sequence ID" value="SFF03837.1"/>
    <property type="molecule type" value="Genomic_DNA"/>
</dbReference>
<accession>A0A1I2FGH4</accession>
<protein>
    <submittedName>
        <fullName evidence="3">Aminodeoxychorismate synthase, subunit I</fullName>
    </submittedName>
</protein>
<feature type="domain" description="Chorismate-utilising enzyme C-terminal" evidence="1">
    <location>
        <begin position="215"/>
        <end position="468"/>
    </location>
</feature>
<proteinExistence type="predicted"/>
<feature type="domain" description="Anthranilate synthase component I N-terminal" evidence="2">
    <location>
        <begin position="33"/>
        <end position="162"/>
    </location>
</feature>
<dbReference type="InterPro" id="IPR015890">
    <property type="entry name" value="Chorismate_C"/>
</dbReference>
<name>A0A1I2FGH4_9BACI</name>
<dbReference type="RefSeq" id="WP_091664075.1">
    <property type="nucleotide sequence ID" value="NZ_FONT01000011.1"/>
</dbReference>
<organism evidence="3 4">
    <name type="scientific">Alteribacillus iranensis</name>
    <dbReference type="NCBI Taxonomy" id="930128"/>
    <lineage>
        <taxon>Bacteria</taxon>
        <taxon>Bacillati</taxon>
        <taxon>Bacillota</taxon>
        <taxon>Bacilli</taxon>
        <taxon>Bacillales</taxon>
        <taxon>Bacillaceae</taxon>
        <taxon>Alteribacillus</taxon>
    </lineage>
</organism>